<gene>
    <name evidence="2" type="ORF">Vqi01_07370</name>
</gene>
<evidence type="ECO:0000313" key="3">
    <source>
        <dbReference type="Proteomes" id="UP000653076"/>
    </source>
</evidence>
<feature type="signal peptide" evidence="1">
    <location>
        <begin position="1"/>
        <end position="21"/>
    </location>
</feature>
<dbReference type="EMBL" id="BOPC01000011">
    <property type="protein sequence ID" value="GIJ25575.1"/>
    <property type="molecule type" value="Genomic_DNA"/>
</dbReference>
<dbReference type="Proteomes" id="UP000653076">
    <property type="component" value="Unassembled WGS sequence"/>
</dbReference>
<feature type="chain" id="PRO_5046303660" description="DUF4333 domain-containing protein" evidence="1">
    <location>
        <begin position="22"/>
        <end position="212"/>
    </location>
</feature>
<keyword evidence="1" id="KW-0732">Signal</keyword>
<dbReference type="PROSITE" id="PS51257">
    <property type="entry name" value="PROKAR_LIPOPROTEIN"/>
    <property type="match status" value="1"/>
</dbReference>
<keyword evidence="3" id="KW-1185">Reference proteome</keyword>
<dbReference type="RefSeq" id="WP_204032968.1">
    <property type="nucleotide sequence ID" value="NZ_BOPC01000011.1"/>
</dbReference>
<protein>
    <recommendedName>
        <fullName evidence="4">DUF4333 domain-containing protein</fullName>
    </recommendedName>
</protein>
<comment type="caution">
    <text evidence="2">The sequence shown here is derived from an EMBL/GenBank/DDBJ whole genome shotgun (WGS) entry which is preliminary data.</text>
</comment>
<accession>A0ABQ4J5X1</accession>
<dbReference type="InterPro" id="IPR044058">
    <property type="entry name" value="Lipoprotein_23"/>
</dbReference>
<organism evidence="2 3">
    <name type="scientific">Micromonospora qiuiae</name>
    <dbReference type="NCBI Taxonomy" id="502268"/>
    <lineage>
        <taxon>Bacteria</taxon>
        <taxon>Bacillati</taxon>
        <taxon>Actinomycetota</taxon>
        <taxon>Actinomycetes</taxon>
        <taxon>Micromonosporales</taxon>
        <taxon>Micromonosporaceae</taxon>
        <taxon>Micromonospora</taxon>
    </lineage>
</organism>
<sequence length="212" mass="22071">MERPVLAFVALALGLLAGCTAGGGRDGGRAATGEPWYDEVTVAGAAGPVGVGGPCPLPVTFDLAQGWRAKAVQAPDPGDELGNAVAEALTRRGGSTVRCELDGRPATAGFLRVWTVDAAGAPARQALEAFVDAEEGLTEPQYRQTRAGDLDVVEATWLSRRVLTDEDVREWALAVQVGDRTVLVEASSTSFGEPVDVLPAYRLARDTLAGQA</sequence>
<evidence type="ECO:0000313" key="2">
    <source>
        <dbReference type="EMBL" id="GIJ25575.1"/>
    </source>
</evidence>
<reference evidence="2 3" key="1">
    <citation type="submission" date="2021-01" db="EMBL/GenBank/DDBJ databases">
        <title>Whole genome shotgun sequence of Verrucosispora qiuiae NBRC 106684.</title>
        <authorList>
            <person name="Komaki H."/>
            <person name="Tamura T."/>
        </authorList>
    </citation>
    <scope>NUCLEOTIDE SEQUENCE [LARGE SCALE GENOMIC DNA]</scope>
    <source>
        <strain evidence="2 3">NBRC 106684</strain>
    </source>
</reference>
<evidence type="ECO:0008006" key="4">
    <source>
        <dbReference type="Google" id="ProtNLM"/>
    </source>
</evidence>
<evidence type="ECO:0000256" key="1">
    <source>
        <dbReference type="SAM" id="SignalP"/>
    </source>
</evidence>
<proteinExistence type="predicted"/>
<dbReference type="Pfam" id="PF18966">
    <property type="entry name" value="Lipoprotein_23"/>
    <property type="match status" value="1"/>
</dbReference>
<name>A0ABQ4J5X1_9ACTN</name>